<accession>A0A6J5YVW5</accession>
<proteinExistence type="predicted"/>
<organism evidence="1">
    <name type="scientific">freshwater metagenome</name>
    <dbReference type="NCBI Taxonomy" id="449393"/>
    <lineage>
        <taxon>unclassified sequences</taxon>
        <taxon>metagenomes</taxon>
        <taxon>ecological metagenomes</taxon>
    </lineage>
</organism>
<name>A0A6J5YVW5_9ZZZZ</name>
<protein>
    <submittedName>
        <fullName evidence="1">Unannotated protein</fullName>
    </submittedName>
</protein>
<sequence>MLKHSESSMDEYLWRFPHGEFSVETRPIVRETKFDKYAKVPVVRALLAIYFIAKDDAYLRPHKPDPLKPMFYRRFIWKVHNCGQRKDGTFYTAGNAALFIFEDSKVAYDSTVDKVPFNELKSRFGTHG</sequence>
<dbReference type="AlphaFoldDB" id="A0A6J5YVW5"/>
<reference evidence="1" key="1">
    <citation type="submission" date="2020-05" db="EMBL/GenBank/DDBJ databases">
        <authorList>
            <person name="Chiriac C."/>
            <person name="Salcher M."/>
            <person name="Ghai R."/>
            <person name="Kavagutti S V."/>
        </authorList>
    </citation>
    <scope>NUCLEOTIDE SEQUENCE</scope>
</reference>
<evidence type="ECO:0000313" key="1">
    <source>
        <dbReference type="EMBL" id="CAB4333128.1"/>
    </source>
</evidence>
<gene>
    <name evidence="1" type="ORF">UFOPK3775_00340</name>
</gene>
<dbReference type="EMBL" id="CAESAK010000029">
    <property type="protein sequence ID" value="CAB4333128.1"/>
    <property type="molecule type" value="Genomic_DNA"/>
</dbReference>